<comment type="similarity">
    <text evidence="1 4 7">Belongs to the aldehyde dehydrogenase family.</text>
</comment>
<reference evidence="9 10" key="1">
    <citation type="submission" date="2018-07" db="EMBL/GenBank/DDBJ databases">
        <title>Genomic Encyclopedia of Type Strains, Phase III (KMG-III): the genomes of soil and plant-associated and newly described type strains.</title>
        <authorList>
            <person name="Whitman W."/>
        </authorList>
    </citation>
    <scope>NUCLEOTIDE SEQUENCE [LARGE SCALE GENOMIC DNA]</scope>
    <source>
        <strain evidence="9 10">CECT 7287</strain>
    </source>
</reference>
<dbReference type="InterPro" id="IPR012394">
    <property type="entry name" value="Aldehyde_DH_NAD(P)"/>
</dbReference>
<dbReference type="InterPro" id="IPR029510">
    <property type="entry name" value="Ald_DH_CS_GLU"/>
</dbReference>
<keyword evidence="3" id="KW-0520">NAD</keyword>
<feature type="domain" description="Aldehyde dehydrogenase" evidence="8">
    <location>
        <begin position="6"/>
        <end position="439"/>
    </location>
</feature>
<feature type="active site" evidence="5 6">
    <location>
        <position position="221"/>
    </location>
</feature>
<dbReference type="GO" id="GO:0004029">
    <property type="term" value="F:aldehyde dehydrogenase (NAD+) activity"/>
    <property type="evidence" value="ECO:0007669"/>
    <property type="project" value="TreeGrafter"/>
</dbReference>
<evidence type="ECO:0000256" key="4">
    <source>
        <dbReference type="PIRNR" id="PIRNR036492"/>
    </source>
</evidence>
<name>A0A3D9JRM9_9BACL</name>
<dbReference type="PANTHER" id="PTHR43570">
    <property type="entry name" value="ALDEHYDE DEHYDROGENASE"/>
    <property type="match status" value="1"/>
</dbReference>
<evidence type="ECO:0000256" key="5">
    <source>
        <dbReference type="PIRSR" id="PIRSR036492-1"/>
    </source>
</evidence>
<dbReference type="InterPro" id="IPR016162">
    <property type="entry name" value="Ald_DH_N"/>
</dbReference>
<sequence length="467" mass="52301">MNAQNTIQAIEPSEIDAVVERQKQYFLTGETRSIPFRREQLIKLREAVLRFEPKLLDALKRDLNKSEAEAYTTEIGIVLSEIRIALRHVRRWSKPDRVRTPMTHFGASSRIVPEPYGTTLIIGPWNYPVNLMLVPVVSAIAAGNTIVMKPSEMAPATSRTLAALVRETFRPEYVALLEGEASVSTELLKRPFDHIFFTGSPQVGRIVMEAAAKQLVPVTLELGGKSPCIVHKDARLALAAKRVVYGKLTNAGQTCVAPDYLLVHKEAKAELLKEIANAVEAFYGQEPLRDPDYGRIVNERHYRRLLGYLEEGRIAYGGQTDDEALQIAPTLLEGVSTNSRVMREEIFGPILPVLEYETTEELLAIVRANPKPLALYVFSENARFQQDIIREVPFGGGCINDTLMHLGTPYLPFGGVGTSGLGSYHGEHGFRTFSHYKSVLKQTSRFDFPFRYPKAKNGLNIIRKLLR</sequence>
<dbReference type="GO" id="GO:0005737">
    <property type="term" value="C:cytoplasm"/>
    <property type="evidence" value="ECO:0007669"/>
    <property type="project" value="TreeGrafter"/>
</dbReference>
<dbReference type="FunFam" id="3.40.309.10:FF:000003">
    <property type="entry name" value="Aldehyde dehydrogenase"/>
    <property type="match status" value="1"/>
</dbReference>
<dbReference type="CDD" id="cd07136">
    <property type="entry name" value="ALDH_YwdH-P39616"/>
    <property type="match status" value="1"/>
</dbReference>
<dbReference type="EMBL" id="QRDZ01000011">
    <property type="protein sequence ID" value="RED76684.1"/>
    <property type="molecule type" value="Genomic_DNA"/>
</dbReference>
<dbReference type="InterPro" id="IPR016160">
    <property type="entry name" value="Ald_DH_CS_CYS"/>
</dbReference>
<dbReference type="FunFam" id="3.40.605.10:FF:000004">
    <property type="entry name" value="Aldehyde dehydrogenase"/>
    <property type="match status" value="1"/>
</dbReference>
<dbReference type="SUPFAM" id="SSF53720">
    <property type="entry name" value="ALDH-like"/>
    <property type="match status" value="1"/>
</dbReference>
<keyword evidence="2 4" id="KW-0560">Oxidoreductase</keyword>
<dbReference type="PIRSF" id="PIRSF036492">
    <property type="entry name" value="ALDH"/>
    <property type="match status" value="1"/>
</dbReference>
<dbReference type="Gene3D" id="3.40.605.10">
    <property type="entry name" value="Aldehyde Dehydrogenase, Chain A, domain 1"/>
    <property type="match status" value="1"/>
</dbReference>
<evidence type="ECO:0000313" key="10">
    <source>
        <dbReference type="Proteomes" id="UP000256977"/>
    </source>
</evidence>
<comment type="caution">
    <text evidence="9">The sequence shown here is derived from an EMBL/GenBank/DDBJ whole genome shotgun (WGS) entry which is preliminary data.</text>
</comment>
<evidence type="ECO:0000256" key="1">
    <source>
        <dbReference type="ARBA" id="ARBA00009986"/>
    </source>
</evidence>
<evidence type="ECO:0000256" key="3">
    <source>
        <dbReference type="ARBA" id="ARBA00023027"/>
    </source>
</evidence>
<dbReference type="Gene3D" id="3.40.309.10">
    <property type="entry name" value="Aldehyde Dehydrogenase, Chain A, domain 2"/>
    <property type="match status" value="1"/>
</dbReference>
<evidence type="ECO:0000256" key="2">
    <source>
        <dbReference type="ARBA" id="ARBA00023002"/>
    </source>
</evidence>
<evidence type="ECO:0000256" key="7">
    <source>
        <dbReference type="RuleBase" id="RU003345"/>
    </source>
</evidence>
<dbReference type="GO" id="GO:0006081">
    <property type="term" value="P:aldehyde metabolic process"/>
    <property type="evidence" value="ECO:0007669"/>
    <property type="project" value="InterPro"/>
</dbReference>
<gene>
    <name evidence="9" type="ORF">DFP98_11168</name>
</gene>
<dbReference type="InterPro" id="IPR015590">
    <property type="entry name" value="Aldehyde_DH_dom"/>
</dbReference>
<accession>A0A3D9JRM9</accession>
<organism evidence="9 10">
    <name type="scientific">Cohnella phaseoli</name>
    <dbReference type="NCBI Taxonomy" id="456490"/>
    <lineage>
        <taxon>Bacteria</taxon>
        <taxon>Bacillati</taxon>
        <taxon>Bacillota</taxon>
        <taxon>Bacilli</taxon>
        <taxon>Bacillales</taxon>
        <taxon>Paenibacillaceae</taxon>
        <taxon>Cohnella</taxon>
    </lineage>
</organism>
<dbReference type="PROSITE" id="PS00687">
    <property type="entry name" value="ALDEHYDE_DEHYDR_GLU"/>
    <property type="match status" value="1"/>
</dbReference>
<dbReference type="PROSITE" id="PS00070">
    <property type="entry name" value="ALDEHYDE_DEHYDR_CYS"/>
    <property type="match status" value="1"/>
</dbReference>
<dbReference type="InterPro" id="IPR016161">
    <property type="entry name" value="Ald_DH/histidinol_DH"/>
</dbReference>
<proteinExistence type="inferred from homology"/>
<dbReference type="InterPro" id="IPR016163">
    <property type="entry name" value="Ald_DH_C"/>
</dbReference>
<dbReference type="Pfam" id="PF00171">
    <property type="entry name" value="Aldedh"/>
    <property type="match status" value="1"/>
</dbReference>
<protein>
    <recommendedName>
        <fullName evidence="4">Aldehyde dehydrogenase</fullName>
    </recommendedName>
</protein>
<dbReference type="PANTHER" id="PTHR43570:SF16">
    <property type="entry name" value="ALDEHYDE DEHYDROGENASE TYPE III, ISOFORM Q"/>
    <property type="match status" value="1"/>
</dbReference>
<dbReference type="AlphaFoldDB" id="A0A3D9JRM9"/>
<dbReference type="Proteomes" id="UP000256977">
    <property type="component" value="Unassembled WGS sequence"/>
</dbReference>
<evidence type="ECO:0000259" key="8">
    <source>
        <dbReference type="Pfam" id="PF00171"/>
    </source>
</evidence>
<feature type="active site" evidence="5">
    <location>
        <position position="255"/>
    </location>
</feature>
<evidence type="ECO:0000313" key="9">
    <source>
        <dbReference type="EMBL" id="RED76684.1"/>
    </source>
</evidence>
<keyword evidence="10" id="KW-1185">Reference proteome</keyword>
<evidence type="ECO:0000256" key="6">
    <source>
        <dbReference type="PROSITE-ProRule" id="PRU10007"/>
    </source>
</evidence>